<accession>A0A0D0D6B1</accession>
<dbReference type="AlphaFoldDB" id="A0A0D0D6B1"/>
<evidence type="ECO:0000313" key="2">
    <source>
        <dbReference type="Proteomes" id="UP000054538"/>
    </source>
</evidence>
<keyword evidence="2" id="KW-1185">Reference proteome</keyword>
<dbReference type="HOGENOM" id="CLU_1960292_0_0_1"/>
<proteinExistence type="predicted"/>
<protein>
    <submittedName>
        <fullName evidence="1">Uncharacterized protein</fullName>
    </submittedName>
</protein>
<reference evidence="1 2" key="1">
    <citation type="submission" date="2014-04" db="EMBL/GenBank/DDBJ databases">
        <authorList>
            <consortium name="DOE Joint Genome Institute"/>
            <person name="Kuo A."/>
            <person name="Kohler A."/>
            <person name="Jargeat P."/>
            <person name="Nagy L.G."/>
            <person name="Floudas D."/>
            <person name="Copeland A."/>
            <person name="Barry K.W."/>
            <person name="Cichocki N."/>
            <person name="Veneault-Fourrey C."/>
            <person name="LaButti K."/>
            <person name="Lindquist E.A."/>
            <person name="Lipzen A."/>
            <person name="Lundell T."/>
            <person name="Morin E."/>
            <person name="Murat C."/>
            <person name="Sun H."/>
            <person name="Tunlid A."/>
            <person name="Henrissat B."/>
            <person name="Grigoriev I.V."/>
            <person name="Hibbett D.S."/>
            <person name="Martin F."/>
            <person name="Nordberg H.P."/>
            <person name="Cantor M.N."/>
            <person name="Hua S.X."/>
        </authorList>
    </citation>
    <scope>NUCLEOTIDE SEQUENCE [LARGE SCALE GENOMIC DNA]</scope>
    <source>
        <strain evidence="1 2">Ve08.2h10</strain>
    </source>
</reference>
<organism evidence="1 2">
    <name type="scientific">Paxillus rubicundulus Ve08.2h10</name>
    <dbReference type="NCBI Taxonomy" id="930991"/>
    <lineage>
        <taxon>Eukaryota</taxon>
        <taxon>Fungi</taxon>
        <taxon>Dikarya</taxon>
        <taxon>Basidiomycota</taxon>
        <taxon>Agaricomycotina</taxon>
        <taxon>Agaricomycetes</taxon>
        <taxon>Agaricomycetidae</taxon>
        <taxon>Boletales</taxon>
        <taxon>Paxilineae</taxon>
        <taxon>Paxillaceae</taxon>
        <taxon>Paxillus</taxon>
    </lineage>
</organism>
<dbReference type="EMBL" id="KN825290">
    <property type="protein sequence ID" value="KIK92332.1"/>
    <property type="molecule type" value="Genomic_DNA"/>
</dbReference>
<dbReference type="InParanoid" id="A0A0D0D6B1"/>
<gene>
    <name evidence="1" type="ORF">PAXRUDRAFT_830041</name>
</gene>
<name>A0A0D0D6B1_9AGAM</name>
<reference evidence="2" key="2">
    <citation type="submission" date="2015-01" db="EMBL/GenBank/DDBJ databases">
        <title>Evolutionary Origins and Diversification of the Mycorrhizal Mutualists.</title>
        <authorList>
            <consortium name="DOE Joint Genome Institute"/>
            <consortium name="Mycorrhizal Genomics Consortium"/>
            <person name="Kohler A."/>
            <person name="Kuo A."/>
            <person name="Nagy L.G."/>
            <person name="Floudas D."/>
            <person name="Copeland A."/>
            <person name="Barry K.W."/>
            <person name="Cichocki N."/>
            <person name="Veneault-Fourrey C."/>
            <person name="LaButti K."/>
            <person name="Lindquist E.A."/>
            <person name="Lipzen A."/>
            <person name="Lundell T."/>
            <person name="Morin E."/>
            <person name="Murat C."/>
            <person name="Riley R."/>
            <person name="Ohm R."/>
            <person name="Sun H."/>
            <person name="Tunlid A."/>
            <person name="Henrissat B."/>
            <person name="Grigoriev I.V."/>
            <person name="Hibbett D.S."/>
            <person name="Martin F."/>
        </authorList>
    </citation>
    <scope>NUCLEOTIDE SEQUENCE [LARGE SCALE GENOMIC DNA]</scope>
    <source>
        <strain evidence="2">Ve08.2h10</strain>
    </source>
</reference>
<dbReference type="Proteomes" id="UP000054538">
    <property type="component" value="Unassembled WGS sequence"/>
</dbReference>
<evidence type="ECO:0000313" key="1">
    <source>
        <dbReference type="EMBL" id="KIK92332.1"/>
    </source>
</evidence>
<sequence>MRSAYSRSRVFTFTDPESPKQSKLTAPAACGCLFFFTEDIFMPEDLYHANGVAGFPASVDDEQHYVTCSPTRVCVRKHHLGWNSPIPHTTVDALAGGQTVGAKLNHDSRLEWIGSGKVAVARWLSCPI</sequence>